<protein>
    <submittedName>
        <fullName evidence="1">Transcriptional regulator, AlpA family</fullName>
    </submittedName>
</protein>
<accession>A0A285VIP2</accession>
<evidence type="ECO:0000313" key="2">
    <source>
        <dbReference type="Proteomes" id="UP000219023"/>
    </source>
</evidence>
<proteinExistence type="predicted"/>
<dbReference type="PANTHER" id="PTHR36154">
    <property type="entry name" value="DNA-BINDING TRANSCRIPTIONAL ACTIVATOR ALPA"/>
    <property type="match status" value="1"/>
</dbReference>
<dbReference type="EMBL" id="OBQJ01000003">
    <property type="protein sequence ID" value="SOC53939.1"/>
    <property type="molecule type" value="Genomic_DNA"/>
</dbReference>
<dbReference type="InterPro" id="IPR010260">
    <property type="entry name" value="AlpA"/>
</dbReference>
<gene>
    <name evidence="1" type="ORF">SAMN05421509_10324</name>
</gene>
<dbReference type="Gene3D" id="1.10.238.160">
    <property type="match status" value="1"/>
</dbReference>
<dbReference type="RefSeq" id="WP_218839413.1">
    <property type="nucleotide sequence ID" value="NZ_OBQJ01000003.1"/>
</dbReference>
<reference evidence="1 2" key="1">
    <citation type="submission" date="2017-08" db="EMBL/GenBank/DDBJ databases">
        <authorList>
            <person name="de Groot N.N."/>
        </authorList>
    </citation>
    <scope>NUCLEOTIDE SEQUENCE [LARGE SCALE GENOMIC DNA]</scope>
    <source>
        <strain evidence="1 2">USBA 855</strain>
    </source>
</reference>
<dbReference type="Proteomes" id="UP000219023">
    <property type="component" value="Unassembled WGS sequence"/>
</dbReference>
<evidence type="ECO:0000313" key="1">
    <source>
        <dbReference type="EMBL" id="SOC53939.1"/>
    </source>
</evidence>
<dbReference type="AlphaFoldDB" id="A0A285VIP2"/>
<organism evidence="1 2">
    <name type="scientific">Chromohalobacter canadensis</name>
    <dbReference type="NCBI Taxonomy" id="141389"/>
    <lineage>
        <taxon>Bacteria</taxon>
        <taxon>Pseudomonadati</taxon>
        <taxon>Pseudomonadota</taxon>
        <taxon>Gammaproteobacteria</taxon>
        <taxon>Oceanospirillales</taxon>
        <taxon>Halomonadaceae</taxon>
        <taxon>Chromohalobacter</taxon>
    </lineage>
</organism>
<dbReference type="InterPro" id="IPR052931">
    <property type="entry name" value="Prophage_regulatory_activator"/>
</dbReference>
<name>A0A285VIP2_9GAMM</name>
<sequence length="75" mass="8856">MLREASYHPTVMLRMKQVSERTGLSRSTIYNKLDSSSPFHDPDFPRQVHLGRSTVAWVEDEINEWLGKRIQQRNQ</sequence>
<dbReference type="Pfam" id="PF05930">
    <property type="entry name" value="Phage_AlpA"/>
    <property type="match status" value="1"/>
</dbReference>
<dbReference type="PANTHER" id="PTHR36154:SF1">
    <property type="entry name" value="DNA-BINDING TRANSCRIPTIONAL ACTIVATOR ALPA"/>
    <property type="match status" value="1"/>
</dbReference>